<name>A0A368P0Y4_AGRVI</name>
<comment type="caution">
    <text evidence="10">The sequence shown here is derived from an EMBL/GenBank/DDBJ whole genome shotgun (WGS) entry which is preliminary data.</text>
</comment>
<dbReference type="EMBL" id="WPHU01000009">
    <property type="protein sequence ID" value="MVA58555.1"/>
    <property type="molecule type" value="Genomic_DNA"/>
</dbReference>
<evidence type="ECO:0000259" key="9">
    <source>
        <dbReference type="Pfam" id="PF00275"/>
    </source>
</evidence>
<dbReference type="OrthoDB" id="9809920at2"/>
<reference evidence="11 13" key="2">
    <citation type="submission" date="2019-12" db="EMBL/GenBank/DDBJ databases">
        <title>Whole-genome sequencing of Allorhizobium vitis.</title>
        <authorList>
            <person name="Gan H.M."/>
            <person name="Szegedi E."/>
            <person name="Burr T."/>
            <person name="Savka M.A."/>
        </authorList>
    </citation>
    <scope>NUCLEOTIDE SEQUENCE [LARGE SCALE GENOMIC DNA]</scope>
    <source>
        <strain evidence="11 13">CG415</strain>
    </source>
</reference>
<evidence type="ECO:0000313" key="10">
    <source>
        <dbReference type="EMBL" id="KAA3527816.1"/>
    </source>
</evidence>
<dbReference type="EMBL" id="QUSG01000005">
    <property type="protein sequence ID" value="KAA3527816.1"/>
    <property type="molecule type" value="Genomic_DNA"/>
</dbReference>
<proteinExistence type="inferred from homology"/>
<dbReference type="Proteomes" id="UP000440716">
    <property type="component" value="Unassembled WGS sequence"/>
</dbReference>
<feature type="domain" description="Enolpyruvate transferase" evidence="9">
    <location>
        <begin position="26"/>
        <end position="444"/>
    </location>
</feature>
<dbReference type="GO" id="GO:0008652">
    <property type="term" value="P:amino acid biosynthetic process"/>
    <property type="evidence" value="ECO:0007669"/>
    <property type="project" value="UniProtKB-KW"/>
</dbReference>
<evidence type="ECO:0000256" key="7">
    <source>
        <dbReference type="ARBA" id="ARBA00030046"/>
    </source>
</evidence>
<evidence type="ECO:0000256" key="8">
    <source>
        <dbReference type="ARBA" id="ARBA00044633"/>
    </source>
</evidence>
<evidence type="ECO:0000256" key="3">
    <source>
        <dbReference type="ARBA" id="ARBA00012450"/>
    </source>
</evidence>
<comment type="pathway">
    <text evidence="1">Metabolic intermediate biosynthesis; chorismate biosynthesis; chorismate from D-erythrose 4-phosphate and phosphoenolpyruvate: step 6/7.</text>
</comment>
<dbReference type="PANTHER" id="PTHR21090">
    <property type="entry name" value="AROM/DEHYDROQUINATE SYNTHASE"/>
    <property type="match status" value="1"/>
</dbReference>
<reference evidence="10 12" key="1">
    <citation type="submission" date="2018-08" db="EMBL/GenBank/DDBJ databases">
        <title>Genome sequencing of Agrobacterium vitis strain ICMP 10754.</title>
        <authorList>
            <person name="Visnovsky S.B."/>
            <person name="Pitman A.R."/>
        </authorList>
    </citation>
    <scope>NUCLEOTIDE SEQUENCE [LARGE SCALE GENOMIC DNA]</scope>
    <source>
        <strain evidence="10 12">ICMP 10754</strain>
    </source>
</reference>
<dbReference type="InterPro" id="IPR006264">
    <property type="entry name" value="EPSP_synthase"/>
</dbReference>
<evidence type="ECO:0000313" key="12">
    <source>
        <dbReference type="Proteomes" id="UP000436911"/>
    </source>
</evidence>
<accession>A0A368P0Y4</accession>
<protein>
    <recommendedName>
        <fullName evidence="3">3-phosphoshikimate 1-carboxyvinyltransferase</fullName>
        <ecNumber evidence="3">2.5.1.19</ecNumber>
    </recommendedName>
    <alternativeName>
        <fullName evidence="7">5-enolpyruvylshikimate-3-phosphate synthase</fullName>
    </alternativeName>
</protein>
<evidence type="ECO:0000256" key="2">
    <source>
        <dbReference type="ARBA" id="ARBA00009948"/>
    </source>
</evidence>
<dbReference type="PIRSF" id="PIRSF000505">
    <property type="entry name" value="EPSPS"/>
    <property type="match status" value="1"/>
</dbReference>
<organism evidence="10 12">
    <name type="scientific">Agrobacterium vitis</name>
    <name type="common">Rhizobium vitis</name>
    <dbReference type="NCBI Taxonomy" id="373"/>
    <lineage>
        <taxon>Bacteria</taxon>
        <taxon>Pseudomonadati</taxon>
        <taxon>Pseudomonadota</taxon>
        <taxon>Alphaproteobacteria</taxon>
        <taxon>Hyphomicrobiales</taxon>
        <taxon>Rhizobiaceae</taxon>
        <taxon>Rhizobium/Agrobacterium group</taxon>
        <taxon>Agrobacterium</taxon>
    </lineage>
</organism>
<dbReference type="UniPathway" id="UPA00053">
    <property type="reaction ID" value="UER00089"/>
</dbReference>
<keyword evidence="4" id="KW-0028">Amino-acid biosynthesis</keyword>
<dbReference type="GeneID" id="60680064"/>
<comment type="catalytic activity">
    <reaction evidence="8">
        <text>3-phosphoshikimate + phosphoenolpyruvate = 5-O-(1-carboxyvinyl)-3-phosphoshikimate + phosphate</text>
        <dbReference type="Rhea" id="RHEA:21256"/>
        <dbReference type="ChEBI" id="CHEBI:43474"/>
        <dbReference type="ChEBI" id="CHEBI:57701"/>
        <dbReference type="ChEBI" id="CHEBI:58702"/>
        <dbReference type="ChEBI" id="CHEBI:145989"/>
        <dbReference type="EC" id="2.5.1.19"/>
    </reaction>
    <physiologicalReaction direction="left-to-right" evidence="8">
        <dbReference type="Rhea" id="RHEA:21257"/>
    </physiologicalReaction>
</comment>
<evidence type="ECO:0000256" key="4">
    <source>
        <dbReference type="ARBA" id="ARBA00022605"/>
    </source>
</evidence>
<keyword evidence="6" id="KW-0057">Aromatic amino acid biosynthesis</keyword>
<evidence type="ECO:0000313" key="13">
    <source>
        <dbReference type="Proteomes" id="UP000440716"/>
    </source>
</evidence>
<dbReference type="InterPro" id="IPR001986">
    <property type="entry name" value="Enolpyruvate_Tfrase_dom"/>
</dbReference>
<gene>
    <name evidence="10" type="ORF">DXT89_11090</name>
    <name evidence="11" type="ORF">GOZ88_20835</name>
</gene>
<evidence type="ECO:0000313" key="11">
    <source>
        <dbReference type="EMBL" id="MVA58555.1"/>
    </source>
</evidence>
<dbReference type="EC" id="2.5.1.19" evidence="3"/>
<dbReference type="InterPro" id="IPR013792">
    <property type="entry name" value="RNA3'P_cycl/enolpyr_Trfase_a/b"/>
</dbReference>
<dbReference type="Gene3D" id="3.65.10.10">
    <property type="entry name" value="Enolpyruvate transferase domain"/>
    <property type="match status" value="2"/>
</dbReference>
<dbReference type="RefSeq" id="WP_060716168.1">
    <property type="nucleotide sequence ID" value="NZ_CP055266.1"/>
</dbReference>
<evidence type="ECO:0000256" key="5">
    <source>
        <dbReference type="ARBA" id="ARBA00022679"/>
    </source>
</evidence>
<dbReference type="PANTHER" id="PTHR21090:SF5">
    <property type="entry name" value="PENTAFUNCTIONAL AROM POLYPEPTIDE"/>
    <property type="match status" value="1"/>
</dbReference>
<dbReference type="AlphaFoldDB" id="A0A368P0Y4"/>
<evidence type="ECO:0000256" key="1">
    <source>
        <dbReference type="ARBA" id="ARBA00004811"/>
    </source>
</evidence>
<dbReference type="SUPFAM" id="SSF55205">
    <property type="entry name" value="EPT/RTPC-like"/>
    <property type="match status" value="1"/>
</dbReference>
<dbReference type="GO" id="GO:0003866">
    <property type="term" value="F:3-phosphoshikimate 1-carboxyvinyltransferase activity"/>
    <property type="evidence" value="ECO:0007669"/>
    <property type="project" value="UniProtKB-EC"/>
</dbReference>
<dbReference type="Pfam" id="PF00275">
    <property type="entry name" value="EPSP_synthase"/>
    <property type="match status" value="1"/>
</dbReference>
<sequence>MLIYPDRHIPSTILPDRPDWAAAAAHIPSDKSISHRALLFAALSDGPVSITGINQGAAITLLIDALQQLGVLIDFDRASGTVVFQTSLRAMARQGLLNKGEERVYLGPSSAAARLLIGVLCGLGVGCVVDGDETLRNRPFDWIVEPLTELGGRFKYLERPGCLPLRILPAQIGPGRVQTTIGSAQSVSAILLAAIAARVPVEIGYPVVARDHTQLMARGFGDAVEDRDHVVTYRPGQFQVPDTLTIPLDPSALAYPAALFWLMNRDRPEMSVRFEGVCINPTRIGFFHWMQGCGFRLEISPDEGARGEKVGAITLKGGGTFKAQGMQGKESLHSMIDEIPLMVAIASLLPGEAVFEDLFELTFKESDRIAATCQMVRSLGIDTVIDGYAIRTTGRQRPSVQGDIAVFNDHRLSMTAHVVMLAHGLAGRIPGGECYKTSFPHFDKCLQAVFAGQI</sequence>
<dbReference type="GO" id="GO:0009423">
    <property type="term" value="P:chorismate biosynthetic process"/>
    <property type="evidence" value="ECO:0007669"/>
    <property type="project" value="UniProtKB-UniPathway"/>
</dbReference>
<comment type="similarity">
    <text evidence="2">Belongs to the EPSP synthase family.</text>
</comment>
<evidence type="ECO:0000256" key="6">
    <source>
        <dbReference type="ARBA" id="ARBA00023141"/>
    </source>
</evidence>
<dbReference type="Proteomes" id="UP000436911">
    <property type="component" value="Unassembled WGS sequence"/>
</dbReference>
<keyword evidence="5 10" id="KW-0808">Transferase</keyword>
<dbReference type="InterPro" id="IPR036968">
    <property type="entry name" value="Enolpyruvate_Tfrase_sf"/>
</dbReference>
<dbReference type="GO" id="GO:0009073">
    <property type="term" value="P:aromatic amino acid family biosynthetic process"/>
    <property type="evidence" value="ECO:0007669"/>
    <property type="project" value="UniProtKB-KW"/>
</dbReference>